<protein>
    <submittedName>
        <fullName evidence="1">Uncharacterized protein</fullName>
    </submittedName>
</protein>
<accession>K0R097</accession>
<dbReference type="Gene3D" id="3.80.10.10">
    <property type="entry name" value="Ribonuclease Inhibitor"/>
    <property type="match status" value="1"/>
</dbReference>
<dbReference type="OrthoDB" id="120976at2759"/>
<dbReference type="AlphaFoldDB" id="K0R097"/>
<dbReference type="InterPro" id="IPR032675">
    <property type="entry name" value="LRR_dom_sf"/>
</dbReference>
<organism evidence="1 2">
    <name type="scientific">Thalassiosira oceanica</name>
    <name type="common">Marine diatom</name>
    <dbReference type="NCBI Taxonomy" id="159749"/>
    <lineage>
        <taxon>Eukaryota</taxon>
        <taxon>Sar</taxon>
        <taxon>Stramenopiles</taxon>
        <taxon>Ochrophyta</taxon>
        <taxon>Bacillariophyta</taxon>
        <taxon>Coscinodiscophyceae</taxon>
        <taxon>Thalassiosirophycidae</taxon>
        <taxon>Thalassiosirales</taxon>
        <taxon>Thalassiosiraceae</taxon>
        <taxon>Thalassiosira</taxon>
    </lineage>
</organism>
<comment type="caution">
    <text evidence="1">The sequence shown here is derived from an EMBL/GenBank/DDBJ whole genome shotgun (WGS) entry which is preliminary data.</text>
</comment>
<dbReference type="Proteomes" id="UP000266841">
    <property type="component" value="Unassembled WGS sequence"/>
</dbReference>
<proteinExistence type="predicted"/>
<dbReference type="EMBL" id="AGNL01048900">
    <property type="protein sequence ID" value="EJK45030.1"/>
    <property type="molecule type" value="Genomic_DNA"/>
</dbReference>
<sequence>MEPPAPVTTWLADFKFQDEDTVELLRNLKDNDEDLSHLHFMADGEPWSNDQYILGSDRQNHWLACFLSRSTQLRSLRLWWMNKADVSSESSDFLIEGMNCLRTIEHFHLDAESTMGLDSHEEMFGRLQPFFENNPIEAFELDGFSFYKRDRSLKFDVKKEKKFIRGLETAIKAANATRLDFSVENDFSIRGTMKILTLCESCPSIKELNLNVGRAVHSRRFRLPDRQLEYAVPALLKLGRLANLQTLFLNGDGMGRDEFIELLDVLPDNNTLKELYLISIDDGACKVDDDIAERLCNSMGRNRTLERLSIQMNLNKFTSAGMTSLKQLLCNTDSVDKTFESNHSLIDLNGGGWHMARVPFPVAEILRPLYEINERFKRNDAAILKILTYHKFIDMRPLFDWEYRLLPQVVDCIHRAMNAVFFDASDQSTAALKKIEETKLTSLYQFVRELPDLYINSVLGLAEQPKGSADRSSKRLKVS</sequence>
<gene>
    <name evidence="1" type="ORF">THAOC_36385</name>
</gene>
<keyword evidence="2" id="KW-1185">Reference proteome</keyword>
<dbReference type="SUPFAM" id="SSF52047">
    <property type="entry name" value="RNI-like"/>
    <property type="match status" value="1"/>
</dbReference>
<reference evidence="1 2" key="1">
    <citation type="journal article" date="2012" name="Genome Biol.">
        <title>Genome and low-iron response of an oceanic diatom adapted to chronic iron limitation.</title>
        <authorList>
            <person name="Lommer M."/>
            <person name="Specht M."/>
            <person name="Roy A.S."/>
            <person name="Kraemer L."/>
            <person name="Andreson R."/>
            <person name="Gutowska M.A."/>
            <person name="Wolf J."/>
            <person name="Bergner S.V."/>
            <person name="Schilhabel M.B."/>
            <person name="Klostermeier U.C."/>
            <person name="Beiko R.G."/>
            <person name="Rosenstiel P."/>
            <person name="Hippler M."/>
            <person name="Laroche J."/>
        </authorList>
    </citation>
    <scope>NUCLEOTIDE SEQUENCE [LARGE SCALE GENOMIC DNA]</scope>
    <source>
        <strain evidence="1 2">CCMP1005</strain>
    </source>
</reference>
<name>K0R097_THAOC</name>
<evidence type="ECO:0000313" key="2">
    <source>
        <dbReference type="Proteomes" id="UP000266841"/>
    </source>
</evidence>
<evidence type="ECO:0000313" key="1">
    <source>
        <dbReference type="EMBL" id="EJK45030.1"/>
    </source>
</evidence>